<organism evidence="7 8">
    <name type="scientific">Pterulicium gracile</name>
    <dbReference type="NCBI Taxonomy" id="1884261"/>
    <lineage>
        <taxon>Eukaryota</taxon>
        <taxon>Fungi</taxon>
        <taxon>Dikarya</taxon>
        <taxon>Basidiomycota</taxon>
        <taxon>Agaricomycotina</taxon>
        <taxon>Agaricomycetes</taxon>
        <taxon>Agaricomycetidae</taxon>
        <taxon>Agaricales</taxon>
        <taxon>Pleurotineae</taxon>
        <taxon>Pterulaceae</taxon>
        <taxon>Pterulicium</taxon>
    </lineage>
</organism>
<evidence type="ECO:0000256" key="3">
    <source>
        <dbReference type="ARBA" id="ARBA00023002"/>
    </source>
</evidence>
<accession>A0A5C3QC20</accession>
<dbReference type="EMBL" id="ML178838">
    <property type="protein sequence ID" value="TFK98599.1"/>
    <property type="molecule type" value="Genomic_DNA"/>
</dbReference>
<dbReference type="Pfam" id="PF01494">
    <property type="entry name" value="FAD_binding_3"/>
    <property type="match status" value="1"/>
</dbReference>
<keyword evidence="1" id="KW-0285">Flavoprotein</keyword>
<evidence type="ECO:0000259" key="6">
    <source>
        <dbReference type="Pfam" id="PF01494"/>
    </source>
</evidence>
<protein>
    <recommendedName>
        <fullName evidence="6">FAD-binding domain-containing protein</fullName>
    </recommendedName>
</protein>
<dbReference type="OrthoDB" id="655030at2759"/>
<proteinExistence type="predicted"/>
<reference evidence="7 8" key="1">
    <citation type="journal article" date="2019" name="Nat. Ecol. Evol.">
        <title>Megaphylogeny resolves global patterns of mushroom evolution.</title>
        <authorList>
            <person name="Varga T."/>
            <person name="Krizsan K."/>
            <person name="Foldi C."/>
            <person name="Dima B."/>
            <person name="Sanchez-Garcia M."/>
            <person name="Sanchez-Ramirez S."/>
            <person name="Szollosi G.J."/>
            <person name="Szarkandi J.G."/>
            <person name="Papp V."/>
            <person name="Albert L."/>
            <person name="Andreopoulos W."/>
            <person name="Angelini C."/>
            <person name="Antonin V."/>
            <person name="Barry K.W."/>
            <person name="Bougher N.L."/>
            <person name="Buchanan P."/>
            <person name="Buyck B."/>
            <person name="Bense V."/>
            <person name="Catcheside P."/>
            <person name="Chovatia M."/>
            <person name="Cooper J."/>
            <person name="Damon W."/>
            <person name="Desjardin D."/>
            <person name="Finy P."/>
            <person name="Geml J."/>
            <person name="Haridas S."/>
            <person name="Hughes K."/>
            <person name="Justo A."/>
            <person name="Karasinski D."/>
            <person name="Kautmanova I."/>
            <person name="Kiss B."/>
            <person name="Kocsube S."/>
            <person name="Kotiranta H."/>
            <person name="LaButti K.M."/>
            <person name="Lechner B.E."/>
            <person name="Liimatainen K."/>
            <person name="Lipzen A."/>
            <person name="Lukacs Z."/>
            <person name="Mihaltcheva S."/>
            <person name="Morgado L.N."/>
            <person name="Niskanen T."/>
            <person name="Noordeloos M.E."/>
            <person name="Ohm R.A."/>
            <person name="Ortiz-Santana B."/>
            <person name="Ovrebo C."/>
            <person name="Racz N."/>
            <person name="Riley R."/>
            <person name="Savchenko A."/>
            <person name="Shiryaev A."/>
            <person name="Soop K."/>
            <person name="Spirin V."/>
            <person name="Szebenyi C."/>
            <person name="Tomsovsky M."/>
            <person name="Tulloss R.E."/>
            <person name="Uehling J."/>
            <person name="Grigoriev I.V."/>
            <person name="Vagvolgyi C."/>
            <person name="Papp T."/>
            <person name="Martin F.M."/>
            <person name="Miettinen O."/>
            <person name="Hibbett D.S."/>
            <person name="Nagy L.G."/>
        </authorList>
    </citation>
    <scope>NUCLEOTIDE SEQUENCE [LARGE SCALE GENOMIC DNA]</scope>
    <source>
        <strain evidence="7 8">CBS 309.79</strain>
    </source>
</reference>
<evidence type="ECO:0000256" key="5">
    <source>
        <dbReference type="SAM" id="MobiDB-lite"/>
    </source>
</evidence>
<dbReference type="SUPFAM" id="SSF51905">
    <property type="entry name" value="FAD/NAD(P)-binding domain"/>
    <property type="match status" value="1"/>
</dbReference>
<feature type="domain" description="FAD-binding" evidence="6">
    <location>
        <begin position="8"/>
        <end position="46"/>
    </location>
</feature>
<evidence type="ECO:0000256" key="1">
    <source>
        <dbReference type="ARBA" id="ARBA00022630"/>
    </source>
</evidence>
<dbReference type="GO" id="GO:0004497">
    <property type="term" value="F:monooxygenase activity"/>
    <property type="evidence" value="ECO:0007669"/>
    <property type="project" value="UniProtKB-KW"/>
</dbReference>
<dbReference type="Proteomes" id="UP000305067">
    <property type="component" value="Unassembled WGS sequence"/>
</dbReference>
<dbReference type="Gene3D" id="3.50.50.60">
    <property type="entry name" value="FAD/NAD(P)-binding domain"/>
    <property type="match status" value="1"/>
</dbReference>
<keyword evidence="2" id="KW-0274">FAD</keyword>
<feature type="compositionally biased region" description="Basic and acidic residues" evidence="5">
    <location>
        <begin position="84"/>
        <end position="97"/>
    </location>
</feature>
<dbReference type="AlphaFoldDB" id="A0A5C3QC20"/>
<evidence type="ECO:0000256" key="2">
    <source>
        <dbReference type="ARBA" id="ARBA00022827"/>
    </source>
</evidence>
<keyword evidence="4" id="KW-0503">Monooxygenase</keyword>
<dbReference type="STRING" id="1884261.A0A5C3QC20"/>
<keyword evidence="8" id="KW-1185">Reference proteome</keyword>
<evidence type="ECO:0000313" key="8">
    <source>
        <dbReference type="Proteomes" id="UP000305067"/>
    </source>
</evidence>
<dbReference type="PANTHER" id="PTHR47178:SF2">
    <property type="entry name" value="FAD-BINDING DOMAIN-CONTAINING PROTEIN"/>
    <property type="match status" value="1"/>
</dbReference>
<dbReference type="GO" id="GO:0071949">
    <property type="term" value="F:FAD binding"/>
    <property type="evidence" value="ECO:0007669"/>
    <property type="project" value="InterPro"/>
</dbReference>
<evidence type="ECO:0000256" key="4">
    <source>
        <dbReference type="ARBA" id="ARBA00023033"/>
    </source>
</evidence>
<feature type="region of interest" description="Disordered" evidence="5">
    <location>
        <begin position="78"/>
        <end position="97"/>
    </location>
</feature>
<sequence length="114" mass="12509">MSSHKPHILIVGAGPTGLFLAQALKHFGVEFTISERDASIARRGRGANWGIGIYWSHFSNGSSPQIFSRLIEATADPTLDPADENNRRVPMHHGETGDWPHDIKLNLAAEAIEK</sequence>
<keyword evidence="3" id="KW-0560">Oxidoreductase</keyword>
<dbReference type="PANTHER" id="PTHR47178">
    <property type="entry name" value="MONOOXYGENASE, FAD-BINDING"/>
    <property type="match status" value="1"/>
</dbReference>
<dbReference type="InterPro" id="IPR036188">
    <property type="entry name" value="FAD/NAD-bd_sf"/>
</dbReference>
<name>A0A5C3QC20_9AGAR</name>
<gene>
    <name evidence="7" type="ORF">BDV98DRAFT_606640</name>
</gene>
<evidence type="ECO:0000313" key="7">
    <source>
        <dbReference type="EMBL" id="TFK98599.1"/>
    </source>
</evidence>
<dbReference type="InterPro" id="IPR002938">
    <property type="entry name" value="FAD-bd"/>
</dbReference>